<feature type="chain" id="PRO_5006145973" description="Dihydrodipicolinate reductase" evidence="1">
    <location>
        <begin position="26"/>
        <end position="124"/>
    </location>
</feature>
<dbReference type="STRING" id="1653334.GA0071312_2470"/>
<keyword evidence="1" id="KW-0732">Signal</keyword>
<feature type="signal peptide" evidence="1">
    <location>
        <begin position="1"/>
        <end position="25"/>
    </location>
</feature>
<keyword evidence="5" id="KW-1185">Reference proteome</keyword>
<dbReference type="AlphaFoldDB" id="A0A0P7Y540"/>
<protein>
    <recommendedName>
        <fullName evidence="6">Dihydrodipicolinate reductase</fullName>
    </recommendedName>
</protein>
<accession>A0A0P7Y540</accession>
<dbReference type="Proteomes" id="UP000182800">
    <property type="component" value="Unassembled WGS sequence"/>
</dbReference>
<dbReference type="EMBL" id="FMBM01000002">
    <property type="protein sequence ID" value="SCC81526.1"/>
    <property type="molecule type" value="Genomic_DNA"/>
</dbReference>
<evidence type="ECO:0000313" key="4">
    <source>
        <dbReference type="Proteomes" id="UP000050497"/>
    </source>
</evidence>
<organism evidence="2 4">
    <name type="scientific">Saliniramus fredricksonii</name>
    <dbReference type="NCBI Taxonomy" id="1653334"/>
    <lineage>
        <taxon>Bacteria</taxon>
        <taxon>Pseudomonadati</taxon>
        <taxon>Pseudomonadota</taxon>
        <taxon>Alphaproteobacteria</taxon>
        <taxon>Hyphomicrobiales</taxon>
        <taxon>Salinarimonadaceae</taxon>
        <taxon>Saliniramus</taxon>
    </lineage>
</organism>
<reference evidence="2 4" key="1">
    <citation type="submission" date="2015-09" db="EMBL/GenBank/DDBJ databases">
        <title>Identification and resolution of microdiversity through metagenomic sequencing of parallel consortia.</title>
        <authorList>
            <person name="Nelson W.C."/>
            <person name="Romine M.F."/>
            <person name="Lindemann S.R."/>
        </authorList>
    </citation>
    <scope>NUCLEOTIDE SEQUENCE [LARGE SCALE GENOMIC DNA]</scope>
    <source>
        <strain evidence="2">HL-109</strain>
    </source>
</reference>
<evidence type="ECO:0000313" key="5">
    <source>
        <dbReference type="Proteomes" id="UP000182800"/>
    </source>
</evidence>
<gene>
    <name evidence="3" type="ORF">GA0071312_2470</name>
    <name evidence="2" type="ORF">HLUCCO17_04065</name>
</gene>
<evidence type="ECO:0000256" key="1">
    <source>
        <dbReference type="SAM" id="SignalP"/>
    </source>
</evidence>
<sequence length="124" mass="13777">MQRPASALLALLAFIGVSIASPALADFAPVQREADFRALVAGHDLTRFGIRLQVTPEGRITGRGFGMKVSGTWEWRDGYFCRTLEFGTSNEPLNCQRVLRRGDTLRFIADRGEGDTADFSLRDR</sequence>
<evidence type="ECO:0000313" key="3">
    <source>
        <dbReference type="EMBL" id="SCC81526.1"/>
    </source>
</evidence>
<proteinExistence type="predicted"/>
<name>A0A0P7Y540_9HYPH</name>
<dbReference type="RefSeq" id="WP_074446147.1">
    <property type="nucleotide sequence ID" value="NZ_FMBM01000002.1"/>
</dbReference>
<dbReference type="OrthoDB" id="7874348at2"/>
<dbReference type="EMBL" id="LJSX01000004">
    <property type="protein sequence ID" value="KPQ11979.1"/>
    <property type="molecule type" value="Genomic_DNA"/>
</dbReference>
<evidence type="ECO:0000313" key="2">
    <source>
        <dbReference type="EMBL" id="KPQ11979.1"/>
    </source>
</evidence>
<reference evidence="3 5" key="2">
    <citation type="submission" date="2016-08" db="EMBL/GenBank/DDBJ databases">
        <authorList>
            <person name="Varghese N."/>
            <person name="Submissions Spin"/>
        </authorList>
    </citation>
    <scope>NUCLEOTIDE SEQUENCE [LARGE SCALE GENOMIC DNA]</scope>
    <source>
        <strain evidence="3 5">HL-109</strain>
    </source>
</reference>
<evidence type="ECO:0008006" key="6">
    <source>
        <dbReference type="Google" id="ProtNLM"/>
    </source>
</evidence>
<dbReference type="Proteomes" id="UP000050497">
    <property type="component" value="Unassembled WGS sequence"/>
</dbReference>
<comment type="caution">
    <text evidence="2">The sequence shown here is derived from an EMBL/GenBank/DDBJ whole genome shotgun (WGS) entry which is preliminary data.</text>
</comment>